<evidence type="ECO:0000259" key="3">
    <source>
        <dbReference type="PROSITE" id="PS50977"/>
    </source>
</evidence>
<evidence type="ECO:0000313" key="4">
    <source>
        <dbReference type="EMBL" id="ASM79047.1"/>
    </source>
</evidence>
<keyword evidence="5" id="KW-1185">Reference proteome</keyword>
<dbReference type="AlphaFoldDB" id="A0A221KJJ8"/>
<evidence type="ECO:0000256" key="2">
    <source>
        <dbReference type="PROSITE-ProRule" id="PRU00335"/>
    </source>
</evidence>
<dbReference type="Proteomes" id="UP000199729">
    <property type="component" value="Plasmid pVF1"/>
</dbReference>
<dbReference type="InterPro" id="IPR009057">
    <property type="entry name" value="Homeodomain-like_sf"/>
</dbReference>
<dbReference type="EMBL" id="CP022424">
    <property type="protein sequence ID" value="ASM79047.1"/>
    <property type="molecule type" value="Genomic_DNA"/>
</dbReference>
<name>A0A221KJJ8_VITFI</name>
<dbReference type="KEGG" id="vff:VITFI_CDS3270"/>
<feature type="domain" description="HTH tetR-type" evidence="3">
    <location>
        <begin position="61"/>
        <end position="121"/>
    </location>
</feature>
<dbReference type="Gene3D" id="1.10.357.10">
    <property type="entry name" value="Tetracycline Repressor, domain 2"/>
    <property type="match status" value="1"/>
</dbReference>
<proteinExistence type="predicted"/>
<accession>A0A221KJJ8</accession>
<dbReference type="RefSeq" id="WP_232476735.1">
    <property type="nucleotide sequence ID" value="NZ_CP022424.1"/>
</dbReference>
<gene>
    <name evidence="4" type="ORF">VITFI_CDS3270</name>
</gene>
<sequence>MQRQCEPQEAPDPLQQALGLSPGFSFVQFRSRSPLNADSVWHVLLERHQQRLTVKRLDKAQDNLRRLFEATFRLANKVGFASMTLRDLSQATGLSMGGLYGYINSKDDIAAMIEDMVRLLIHTSAHWFTDLANPQQRLVAALRGHAFMTEQLQPWFYFVFMESRMLSESQRQVAKSAELQFQENLCAFIQAAGVTDSPAARMLTIHSAALLQDWVIKRWKYRQLGIPVETFADSVASLVLQRVSSLAP</sequence>
<reference evidence="4 5" key="1">
    <citation type="submission" date="2017-07" db="EMBL/GenBank/DDBJ databases">
        <title>Complete Genome Sequence of the cosmetic ferment Vitreoscilla filiformis (ATCC15551).</title>
        <authorList>
            <person name="Contreras S."/>
            <person name="Sagory-Zalkind P."/>
            <person name="Blanquart H."/>
            <person name="Iltis A."/>
            <person name="Morand S.C."/>
        </authorList>
    </citation>
    <scope>NUCLEOTIDE SEQUENCE [LARGE SCALE GENOMIC DNA]</scope>
    <source>
        <strain evidence="4 5">ATCC 15551</strain>
        <plasmid evidence="5">Plasmid pvf1</plasmid>
    </source>
</reference>
<dbReference type="GO" id="GO:0003677">
    <property type="term" value="F:DNA binding"/>
    <property type="evidence" value="ECO:0007669"/>
    <property type="project" value="UniProtKB-UniRule"/>
</dbReference>
<dbReference type="SUPFAM" id="SSF46689">
    <property type="entry name" value="Homeodomain-like"/>
    <property type="match status" value="1"/>
</dbReference>
<feature type="DNA-binding region" description="H-T-H motif" evidence="2">
    <location>
        <begin position="84"/>
        <end position="103"/>
    </location>
</feature>
<protein>
    <submittedName>
        <fullName evidence="4">Transcriptional regulator, TetR family</fullName>
    </submittedName>
</protein>
<dbReference type="PROSITE" id="PS50977">
    <property type="entry name" value="HTH_TETR_2"/>
    <property type="match status" value="1"/>
</dbReference>
<evidence type="ECO:0000256" key="1">
    <source>
        <dbReference type="ARBA" id="ARBA00023125"/>
    </source>
</evidence>
<dbReference type="Pfam" id="PF00440">
    <property type="entry name" value="TetR_N"/>
    <property type="match status" value="1"/>
</dbReference>
<geneLocation type="plasmid" evidence="5">
    <name>pvf1</name>
</geneLocation>
<evidence type="ECO:0000313" key="5">
    <source>
        <dbReference type="Proteomes" id="UP000199729"/>
    </source>
</evidence>
<dbReference type="InterPro" id="IPR001647">
    <property type="entry name" value="HTH_TetR"/>
</dbReference>
<keyword evidence="4" id="KW-0614">Plasmid</keyword>
<organism evidence="4 5">
    <name type="scientific">Vitreoscilla filiformis</name>
    <dbReference type="NCBI Taxonomy" id="63"/>
    <lineage>
        <taxon>Bacteria</taxon>
        <taxon>Pseudomonadati</taxon>
        <taxon>Pseudomonadota</taxon>
        <taxon>Betaproteobacteria</taxon>
        <taxon>Neisseriales</taxon>
        <taxon>Neisseriaceae</taxon>
        <taxon>Vitreoscilla</taxon>
    </lineage>
</organism>
<keyword evidence="1 2" id="KW-0238">DNA-binding</keyword>